<gene>
    <name evidence="1" type="ORF">Tci_493041</name>
</gene>
<organism evidence="1">
    <name type="scientific">Tanacetum cinerariifolium</name>
    <name type="common">Dalmatian daisy</name>
    <name type="synonym">Chrysanthemum cinerariifolium</name>
    <dbReference type="NCBI Taxonomy" id="118510"/>
    <lineage>
        <taxon>Eukaryota</taxon>
        <taxon>Viridiplantae</taxon>
        <taxon>Streptophyta</taxon>
        <taxon>Embryophyta</taxon>
        <taxon>Tracheophyta</taxon>
        <taxon>Spermatophyta</taxon>
        <taxon>Magnoliopsida</taxon>
        <taxon>eudicotyledons</taxon>
        <taxon>Gunneridae</taxon>
        <taxon>Pentapetalae</taxon>
        <taxon>asterids</taxon>
        <taxon>campanulids</taxon>
        <taxon>Asterales</taxon>
        <taxon>Asteraceae</taxon>
        <taxon>Asteroideae</taxon>
        <taxon>Anthemideae</taxon>
        <taxon>Anthemidinae</taxon>
        <taxon>Tanacetum</taxon>
    </lineage>
</organism>
<accession>A0A699I738</accession>
<name>A0A699I738_TANCI</name>
<proteinExistence type="predicted"/>
<dbReference type="AlphaFoldDB" id="A0A699I738"/>
<protein>
    <submittedName>
        <fullName evidence="1">Uncharacterized protein</fullName>
    </submittedName>
</protein>
<comment type="caution">
    <text evidence="1">The sequence shown here is derived from an EMBL/GenBank/DDBJ whole genome shotgun (WGS) entry which is preliminary data.</text>
</comment>
<sequence>MALRLYMCFASHSSQAQGSSSYTDELMFFIFANQSSTSKPDKEDLEKINQDDLEEMDLNGSQISAKVKNSRGYDSQFNEKEVLDIKEEEVIKTVFDKCSSYEENSVANDRFKKGKGYRAVPSPLTGNYMPPKPDLTFARLNDSIYQFKISKAVISLAKDEKDALETSIACVEKPKEDRSNAALIED</sequence>
<evidence type="ECO:0000313" key="1">
    <source>
        <dbReference type="EMBL" id="GEZ21068.1"/>
    </source>
</evidence>
<dbReference type="EMBL" id="BKCJ010252744">
    <property type="protein sequence ID" value="GEZ21068.1"/>
    <property type="molecule type" value="Genomic_DNA"/>
</dbReference>
<reference evidence="1" key="1">
    <citation type="journal article" date="2019" name="Sci. Rep.">
        <title>Draft genome of Tanacetum cinerariifolium, the natural source of mosquito coil.</title>
        <authorList>
            <person name="Yamashiro T."/>
            <person name="Shiraishi A."/>
            <person name="Satake H."/>
            <person name="Nakayama K."/>
        </authorList>
    </citation>
    <scope>NUCLEOTIDE SEQUENCE</scope>
</reference>